<feature type="chain" id="PRO_5012476551" evidence="1">
    <location>
        <begin position="26"/>
        <end position="431"/>
    </location>
</feature>
<dbReference type="AlphaFoldDB" id="A0A1L7XU70"/>
<dbReference type="OrthoDB" id="10071171at2759"/>
<name>A0A1L7XU70_9HELO</name>
<proteinExistence type="predicted"/>
<dbReference type="PANTHER" id="PTHR43784:SF3">
    <property type="entry name" value="GDSL FAMILY LIPASE"/>
    <property type="match status" value="1"/>
</dbReference>
<dbReference type="SUPFAM" id="SSF52266">
    <property type="entry name" value="SGNH hydrolase"/>
    <property type="match status" value="1"/>
</dbReference>
<dbReference type="InterPro" id="IPR001087">
    <property type="entry name" value="GDSL"/>
</dbReference>
<accession>A0A1L7XU70</accession>
<dbReference type="Pfam" id="PF00657">
    <property type="entry name" value="Lipase_GDSL"/>
    <property type="match status" value="1"/>
</dbReference>
<organism evidence="2 3">
    <name type="scientific">Phialocephala subalpina</name>
    <dbReference type="NCBI Taxonomy" id="576137"/>
    <lineage>
        <taxon>Eukaryota</taxon>
        <taxon>Fungi</taxon>
        <taxon>Dikarya</taxon>
        <taxon>Ascomycota</taxon>
        <taxon>Pezizomycotina</taxon>
        <taxon>Leotiomycetes</taxon>
        <taxon>Helotiales</taxon>
        <taxon>Mollisiaceae</taxon>
        <taxon>Phialocephala</taxon>
        <taxon>Phialocephala fortinii species complex</taxon>
    </lineage>
</organism>
<dbReference type="InterPro" id="IPR036514">
    <property type="entry name" value="SGNH_hydro_sf"/>
</dbReference>
<sequence>MIAIGRRSVVLAATVVLSFCNGVLGGYSWQNEPHWVDTWTTMPQLTEPANLPPAPYNQTGAVFVNSTIRQTLHMSLGGSPIRIRISNAFGLTDLPITAVTVALPFNGSAGVAAIQPQTLHTVTFSGSKNYTIPNGALIVSDPIPMTIAPQSNLAVSIYLEQGQLSATNAITSHPGSRTTSWMSMGNQVSKPNITDATSASVQHWYFVSAVEVLRERSASGWVIVGDSITDGRGSDTDKNDRWPDLVLARMQKNRDTNNIAVLNQAAGGNRILYDGLGPNALGRIDRDVLAQSGIGYAMIFEGVNDIGTAATDSVSQKNVGDRIIAAYIQMVERVHTFGIPMFAATITPFSAPGYNVTAQVYSDPEREATRQRVNAFIRNSGVFDEVIDFDAVLRNESFPYSIQTALQGGDWLHPNSMGYQKIAEIFPLDIF</sequence>
<dbReference type="STRING" id="576137.A0A1L7XU70"/>
<reference evidence="2 3" key="1">
    <citation type="submission" date="2016-03" db="EMBL/GenBank/DDBJ databases">
        <authorList>
            <person name="Ploux O."/>
        </authorList>
    </citation>
    <scope>NUCLEOTIDE SEQUENCE [LARGE SCALE GENOMIC DNA]</scope>
    <source>
        <strain evidence="2 3">UAMH 11012</strain>
    </source>
</reference>
<gene>
    <name evidence="2" type="ORF">PAC_18467</name>
</gene>
<dbReference type="InterPro" id="IPR053140">
    <property type="entry name" value="GDSL_Rv0518-like"/>
</dbReference>
<dbReference type="Proteomes" id="UP000184330">
    <property type="component" value="Unassembled WGS sequence"/>
</dbReference>
<dbReference type="GO" id="GO:0016788">
    <property type="term" value="F:hydrolase activity, acting on ester bonds"/>
    <property type="evidence" value="ECO:0007669"/>
    <property type="project" value="InterPro"/>
</dbReference>
<keyword evidence="1" id="KW-0732">Signal</keyword>
<dbReference type="EMBL" id="FJOG01000056">
    <property type="protein sequence ID" value="CZR68568.1"/>
    <property type="molecule type" value="Genomic_DNA"/>
</dbReference>
<evidence type="ECO:0000256" key="1">
    <source>
        <dbReference type="SAM" id="SignalP"/>
    </source>
</evidence>
<keyword evidence="3" id="KW-1185">Reference proteome</keyword>
<dbReference type="CDD" id="cd01830">
    <property type="entry name" value="XynE_like"/>
    <property type="match status" value="1"/>
</dbReference>
<evidence type="ECO:0000313" key="2">
    <source>
        <dbReference type="EMBL" id="CZR68568.1"/>
    </source>
</evidence>
<dbReference type="Gene3D" id="3.40.50.1110">
    <property type="entry name" value="SGNH hydrolase"/>
    <property type="match status" value="1"/>
</dbReference>
<dbReference type="PANTHER" id="PTHR43784">
    <property type="entry name" value="GDSL-LIKE LIPASE/ACYLHYDROLASE, PUTATIVE (AFU_ORTHOLOGUE AFUA_2G00820)-RELATED"/>
    <property type="match status" value="1"/>
</dbReference>
<protein>
    <submittedName>
        <fullName evidence="2">Related to lysophospholipase L1 and related esterases</fullName>
    </submittedName>
</protein>
<evidence type="ECO:0000313" key="3">
    <source>
        <dbReference type="Proteomes" id="UP000184330"/>
    </source>
</evidence>
<feature type="signal peptide" evidence="1">
    <location>
        <begin position="1"/>
        <end position="25"/>
    </location>
</feature>